<comment type="subunit">
    <text evidence="7">Heterotrimer of A, B and C subunits.</text>
</comment>
<dbReference type="GO" id="GO:0030956">
    <property type="term" value="C:glutamyl-tRNA(Gln) amidotransferase complex"/>
    <property type="evidence" value="ECO:0007669"/>
    <property type="project" value="InterPro"/>
</dbReference>
<dbReference type="GO" id="GO:0050567">
    <property type="term" value="F:glutaminyl-tRNA synthase (glutamine-hydrolyzing) activity"/>
    <property type="evidence" value="ECO:0007669"/>
    <property type="project" value="UniProtKB-UniRule"/>
</dbReference>
<evidence type="ECO:0000256" key="6">
    <source>
        <dbReference type="ARBA" id="ARBA00047407"/>
    </source>
</evidence>
<dbReference type="PROSITE" id="PS00571">
    <property type="entry name" value="AMIDASES"/>
    <property type="match status" value="1"/>
</dbReference>
<dbReference type="SUPFAM" id="SSF75304">
    <property type="entry name" value="Amidase signature (AS) enzymes"/>
    <property type="match status" value="1"/>
</dbReference>
<keyword evidence="2 7" id="KW-0436">Ligase</keyword>
<dbReference type="GO" id="GO:0006412">
    <property type="term" value="P:translation"/>
    <property type="evidence" value="ECO:0007669"/>
    <property type="project" value="UniProtKB-UniRule"/>
</dbReference>
<proteinExistence type="inferred from homology"/>
<dbReference type="EMBL" id="MT631560">
    <property type="protein sequence ID" value="QNO54070.1"/>
    <property type="molecule type" value="Genomic_DNA"/>
</dbReference>
<dbReference type="HAMAP" id="MF_00120">
    <property type="entry name" value="GatA"/>
    <property type="match status" value="1"/>
</dbReference>
<feature type="active site" description="Charge relay system" evidence="7">
    <location>
        <position position="153"/>
    </location>
</feature>
<feature type="active site" description="Charge relay system" evidence="7">
    <location>
        <position position="78"/>
    </location>
</feature>
<reference evidence="9" key="1">
    <citation type="submission" date="2020-06" db="EMBL/GenBank/DDBJ databases">
        <title>Unique genomic features of the anaerobic methanotrophic archaea.</title>
        <authorList>
            <person name="Chadwick G.L."/>
            <person name="Skennerton C.T."/>
            <person name="Laso-Perez R."/>
            <person name="Leu A.O."/>
            <person name="Speth D.R."/>
            <person name="Yu H."/>
            <person name="Morgan-Lang C."/>
            <person name="Hatzenpichler R."/>
            <person name="Goudeau D."/>
            <person name="Malmstrom R."/>
            <person name="Brazelton W.J."/>
            <person name="Woyke T."/>
            <person name="Hallam S.J."/>
            <person name="Tyson G.W."/>
            <person name="Wegener G."/>
            <person name="Boetius A."/>
            <person name="Orphan V."/>
        </authorList>
    </citation>
    <scope>NUCLEOTIDE SEQUENCE</scope>
</reference>
<comment type="catalytic activity">
    <reaction evidence="6 7">
        <text>L-glutamyl-tRNA(Gln) + L-glutamine + ATP + H2O = L-glutaminyl-tRNA(Gln) + L-glutamate + ADP + phosphate + H(+)</text>
        <dbReference type="Rhea" id="RHEA:17521"/>
        <dbReference type="Rhea" id="RHEA-COMP:9681"/>
        <dbReference type="Rhea" id="RHEA-COMP:9684"/>
        <dbReference type="ChEBI" id="CHEBI:15377"/>
        <dbReference type="ChEBI" id="CHEBI:15378"/>
        <dbReference type="ChEBI" id="CHEBI:29985"/>
        <dbReference type="ChEBI" id="CHEBI:30616"/>
        <dbReference type="ChEBI" id="CHEBI:43474"/>
        <dbReference type="ChEBI" id="CHEBI:58359"/>
        <dbReference type="ChEBI" id="CHEBI:78520"/>
        <dbReference type="ChEBI" id="CHEBI:78521"/>
        <dbReference type="ChEBI" id="CHEBI:456216"/>
        <dbReference type="EC" id="6.3.5.7"/>
    </reaction>
</comment>
<evidence type="ECO:0000256" key="2">
    <source>
        <dbReference type="ARBA" id="ARBA00022598"/>
    </source>
</evidence>
<name>A0A7G9Z1D6_9EURY</name>
<dbReference type="AlphaFoldDB" id="A0A7G9Z1D6"/>
<keyword evidence="4 7" id="KW-0067">ATP-binding</keyword>
<comment type="similarity">
    <text evidence="1 7">Belongs to the amidase family. GatA subfamily.</text>
</comment>
<accession>A0A7G9Z1D6</accession>
<dbReference type="PANTHER" id="PTHR11895:SF7">
    <property type="entry name" value="GLUTAMYL-TRNA(GLN) AMIDOTRANSFERASE SUBUNIT A, MITOCHONDRIAL"/>
    <property type="match status" value="1"/>
</dbReference>
<dbReference type="GO" id="GO:0005524">
    <property type="term" value="F:ATP binding"/>
    <property type="evidence" value="ECO:0007669"/>
    <property type="project" value="UniProtKB-KW"/>
</dbReference>
<dbReference type="EC" id="6.3.5.7" evidence="7"/>
<evidence type="ECO:0000256" key="7">
    <source>
        <dbReference type="HAMAP-Rule" id="MF_00120"/>
    </source>
</evidence>
<keyword evidence="9" id="KW-0378">Hydrolase</keyword>
<dbReference type="InterPro" id="IPR004412">
    <property type="entry name" value="GatA"/>
</dbReference>
<evidence type="ECO:0000256" key="4">
    <source>
        <dbReference type="ARBA" id="ARBA00022840"/>
    </source>
</evidence>
<evidence type="ECO:0000256" key="3">
    <source>
        <dbReference type="ARBA" id="ARBA00022741"/>
    </source>
</evidence>
<organism evidence="9">
    <name type="scientific">Candidatus Methanophagaceae archaeon ANME-1 ERB6</name>
    <dbReference type="NCBI Taxonomy" id="2759912"/>
    <lineage>
        <taxon>Archaea</taxon>
        <taxon>Methanobacteriati</taxon>
        <taxon>Methanobacteriota</taxon>
        <taxon>Stenosarchaea group</taxon>
        <taxon>Methanomicrobia</taxon>
        <taxon>Candidatus Methanophagales</taxon>
        <taxon>Candidatus Methanophagaceae</taxon>
    </lineage>
</organism>
<sequence>MKNGNLSAQEVVERIKSGDVSCEDMVCRIYERIERSELNAFITLNKENAVEKAREADKRKNEGEYRRKKLLGVPVAIKDSISTMGIQTTCASKILEGYVPPYDAAVIEVLKREGAILIGKTNMDEFCMGTSTETSYYGPTRNPYDLGRVPGGSSGGSAAAISAGETVLALGSDTGGSIRCPASFCGVVGLKPTYGLVSRYGLIAYANSLEQIGPMSSSVTDTALLLDVISAKDERDTTQAKLKLKNNASANYCFPGWMNAERTGSEEINVKGMRIGVPKEFIEGVSPAVEKSVWNAVHKLEDSGASVEEISMRGLNLKYALASYYIIAMSEASSNLARFDGLRYGLRTGRDEDWHTTFSGIRGKGFGEEVKRRIILGTYALSAGYYGRYYLKALKVRTRIKAEFEDALKKHDILAMPTMPFVAFELGERIKDPLSLYLADVNTVPINLAGVPSLSIPCGFSNGLPIGLQLVGKHFEEDTILRAAFVFETSSG</sequence>
<comment type="function">
    <text evidence="7">Allows the formation of correctly charged Gln-tRNA(Gln) through the transamidation of misacylated Glu-tRNA(Gln) in organisms which lack glutaminyl-tRNA synthetase. The reaction takes place in the presence of glutamine and ATP through an activated gamma-phospho-Glu-tRNA(Gln).</text>
</comment>
<keyword evidence="3 7" id="KW-0547">Nucleotide-binding</keyword>
<evidence type="ECO:0000259" key="8">
    <source>
        <dbReference type="Pfam" id="PF01425"/>
    </source>
</evidence>
<dbReference type="InterPro" id="IPR000120">
    <property type="entry name" value="Amidase"/>
</dbReference>
<feature type="active site" description="Acyl-ester intermediate" evidence="7">
    <location>
        <position position="177"/>
    </location>
</feature>
<dbReference type="PANTHER" id="PTHR11895">
    <property type="entry name" value="TRANSAMIDASE"/>
    <property type="match status" value="1"/>
</dbReference>
<evidence type="ECO:0000256" key="5">
    <source>
        <dbReference type="ARBA" id="ARBA00022917"/>
    </source>
</evidence>
<feature type="domain" description="Amidase" evidence="8">
    <location>
        <begin position="26"/>
        <end position="481"/>
    </location>
</feature>
<dbReference type="NCBIfam" id="TIGR00132">
    <property type="entry name" value="gatA"/>
    <property type="match status" value="1"/>
</dbReference>
<dbReference type="GO" id="GO:0016787">
    <property type="term" value="F:hydrolase activity"/>
    <property type="evidence" value="ECO:0007669"/>
    <property type="project" value="UniProtKB-KW"/>
</dbReference>
<evidence type="ECO:0000313" key="9">
    <source>
        <dbReference type="EMBL" id="QNO54070.1"/>
    </source>
</evidence>
<dbReference type="Pfam" id="PF01425">
    <property type="entry name" value="Amidase"/>
    <property type="match status" value="1"/>
</dbReference>
<protein>
    <recommendedName>
        <fullName evidence="7">Glutamyl-tRNA(Gln) amidotransferase subunit A</fullName>
        <shortName evidence="7">Glu-ADT subunit A</shortName>
        <ecNumber evidence="7">6.3.5.7</ecNumber>
    </recommendedName>
</protein>
<dbReference type="Gene3D" id="3.90.1300.10">
    <property type="entry name" value="Amidase signature (AS) domain"/>
    <property type="match status" value="1"/>
</dbReference>
<keyword evidence="5 7" id="KW-0648">Protein biosynthesis</keyword>
<evidence type="ECO:0000256" key="1">
    <source>
        <dbReference type="ARBA" id="ARBA00008069"/>
    </source>
</evidence>
<dbReference type="InterPro" id="IPR020556">
    <property type="entry name" value="Amidase_CS"/>
</dbReference>
<dbReference type="InterPro" id="IPR036928">
    <property type="entry name" value="AS_sf"/>
</dbReference>
<gene>
    <name evidence="7" type="primary">gatA</name>
    <name evidence="9" type="ORF">JNMMCFNH_00022</name>
</gene>
<dbReference type="InterPro" id="IPR023631">
    <property type="entry name" value="Amidase_dom"/>
</dbReference>